<dbReference type="EMBL" id="JAWDGP010000832">
    <property type="protein sequence ID" value="KAK3796912.1"/>
    <property type="molecule type" value="Genomic_DNA"/>
</dbReference>
<comment type="caution">
    <text evidence="1">The sequence shown here is derived from an EMBL/GenBank/DDBJ whole genome shotgun (WGS) entry which is preliminary data.</text>
</comment>
<gene>
    <name evidence="1" type="ORF">RRG08_055746</name>
</gene>
<evidence type="ECO:0000313" key="2">
    <source>
        <dbReference type="Proteomes" id="UP001283361"/>
    </source>
</evidence>
<evidence type="ECO:0000313" key="1">
    <source>
        <dbReference type="EMBL" id="KAK3796912.1"/>
    </source>
</evidence>
<keyword evidence="2" id="KW-1185">Reference proteome</keyword>
<accession>A0AAE1AZS0</accession>
<name>A0AAE1AZS0_9GAST</name>
<dbReference type="Proteomes" id="UP001283361">
    <property type="component" value="Unassembled WGS sequence"/>
</dbReference>
<proteinExistence type="predicted"/>
<dbReference type="AlphaFoldDB" id="A0AAE1AZS0"/>
<reference evidence="1" key="1">
    <citation type="journal article" date="2023" name="G3 (Bethesda)">
        <title>A reference genome for the long-term kleptoplast-retaining sea slug Elysia crispata morphotype clarki.</title>
        <authorList>
            <person name="Eastman K.E."/>
            <person name="Pendleton A.L."/>
            <person name="Shaikh M.A."/>
            <person name="Suttiyut T."/>
            <person name="Ogas R."/>
            <person name="Tomko P."/>
            <person name="Gavelis G."/>
            <person name="Widhalm J.R."/>
            <person name="Wisecaver J.H."/>
        </authorList>
    </citation>
    <scope>NUCLEOTIDE SEQUENCE</scope>
    <source>
        <strain evidence="1">ECLA1</strain>
    </source>
</reference>
<organism evidence="1 2">
    <name type="scientific">Elysia crispata</name>
    <name type="common">lettuce slug</name>
    <dbReference type="NCBI Taxonomy" id="231223"/>
    <lineage>
        <taxon>Eukaryota</taxon>
        <taxon>Metazoa</taxon>
        <taxon>Spiralia</taxon>
        <taxon>Lophotrochozoa</taxon>
        <taxon>Mollusca</taxon>
        <taxon>Gastropoda</taxon>
        <taxon>Heterobranchia</taxon>
        <taxon>Euthyneura</taxon>
        <taxon>Panpulmonata</taxon>
        <taxon>Sacoglossa</taxon>
        <taxon>Placobranchoidea</taxon>
        <taxon>Plakobranchidae</taxon>
        <taxon>Elysia</taxon>
    </lineage>
</organism>
<sequence>MIRKCRDPKWLSVDEVIGLAPVFQGGHKLDDIVQIGLTVSQSLVDRAFTNGEVQNQPGAHPACVTASGVLSTCHPAAKISAYKSCYWMLMEHKFIKCVHMNGLDFVDLFTRCVAAWCQGGDCSTIKTDVKKCEILSGEISEVGQFIAGDLCP</sequence>
<protein>
    <submittedName>
        <fullName evidence="1">Uncharacterized protein</fullName>
    </submittedName>
</protein>